<evidence type="ECO:0000313" key="1">
    <source>
        <dbReference type="EMBL" id="RDB17257.1"/>
    </source>
</evidence>
<proteinExistence type="predicted"/>
<dbReference type="AlphaFoldDB" id="A0A369J9F9"/>
<accession>A0A369J9F9</accession>
<name>A0A369J9F9_HYPMA</name>
<reference evidence="1" key="1">
    <citation type="submission" date="2018-04" db="EMBL/GenBank/DDBJ databases">
        <title>Whole genome sequencing of Hypsizygus marmoreus.</title>
        <authorList>
            <person name="Choi I.-G."/>
            <person name="Min B."/>
            <person name="Kim J.-G."/>
            <person name="Kim S."/>
            <person name="Oh Y.-L."/>
            <person name="Kong W.-S."/>
            <person name="Park H."/>
            <person name="Jeong J."/>
            <person name="Song E.-S."/>
        </authorList>
    </citation>
    <scope>NUCLEOTIDE SEQUENCE [LARGE SCALE GENOMIC DNA]</scope>
    <source>
        <strain evidence="1">51987-8</strain>
    </source>
</reference>
<protein>
    <submittedName>
        <fullName evidence="1">Uncharacterized protein</fullName>
    </submittedName>
</protein>
<dbReference type="EMBL" id="LUEZ02000113">
    <property type="protein sequence ID" value="RDB17257.1"/>
    <property type="molecule type" value="Genomic_DNA"/>
</dbReference>
<gene>
    <name evidence="1" type="ORF">Hypma_001977</name>
</gene>
<dbReference type="Proteomes" id="UP000076154">
    <property type="component" value="Unassembled WGS sequence"/>
</dbReference>
<organism evidence="1 2">
    <name type="scientific">Hypsizygus marmoreus</name>
    <name type="common">White beech mushroom</name>
    <name type="synonym">Agaricus marmoreus</name>
    <dbReference type="NCBI Taxonomy" id="39966"/>
    <lineage>
        <taxon>Eukaryota</taxon>
        <taxon>Fungi</taxon>
        <taxon>Dikarya</taxon>
        <taxon>Basidiomycota</taxon>
        <taxon>Agaricomycotina</taxon>
        <taxon>Agaricomycetes</taxon>
        <taxon>Agaricomycetidae</taxon>
        <taxon>Agaricales</taxon>
        <taxon>Tricholomatineae</taxon>
        <taxon>Lyophyllaceae</taxon>
        <taxon>Hypsizygus</taxon>
    </lineage>
</organism>
<dbReference type="InParanoid" id="A0A369J9F9"/>
<comment type="caution">
    <text evidence="1">The sequence shown here is derived from an EMBL/GenBank/DDBJ whole genome shotgun (WGS) entry which is preliminary data.</text>
</comment>
<sequence length="121" mass="13208">MQILSAESLSMTLQRQIPEALYTHPPISLTPSVLLLILDFLGQSSRMEDRVDLTHLRFGSHFRSDGDNLDTAVYDVSPAGTLDAPAWSCCPLQGLISLLAFFGRTLANALDFETVIAQGTN</sequence>
<keyword evidence="2" id="KW-1185">Reference proteome</keyword>
<evidence type="ECO:0000313" key="2">
    <source>
        <dbReference type="Proteomes" id="UP000076154"/>
    </source>
</evidence>